<dbReference type="Proteomes" id="UP001381693">
    <property type="component" value="Unassembled WGS sequence"/>
</dbReference>
<organism evidence="2 3">
    <name type="scientific">Halocaridina rubra</name>
    <name type="common">Hawaiian red shrimp</name>
    <dbReference type="NCBI Taxonomy" id="373956"/>
    <lineage>
        <taxon>Eukaryota</taxon>
        <taxon>Metazoa</taxon>
        <taxon>Ecdysozoa</taxon>
        <taxon>Arthropoda</taxon>
        <taxon>Crustacea</taxon>
        <taxon>Multicrustacea</taxon>
        <taxon>Malacostraca</taxon>
        <taxon>Eumalacostraca</taxon>
        <taxon>Eucarida</taxon>
        <taxon>Decapoda</taxon>
        <taxon>Pleocyemata</taxon>
        <taxon>Caridea</taxon>
        <taxon>Atyoidea</taxon>
        <taxon>Atyidae</taxon>
        <taxon>Halocaridina</taxon>
    </lineage>
</organism>
<keyword evidence="1" id="KW-0472">Membrane</keyword>
<protein>
    <submittedName>
        <fullName evidence="2">Uncharacterized protein</fullName>
    </submittedName>
</protein>
<name>A0AAN8ZUS6_HALRR</name>
<feature type="transmembrane region" description="Helical" evidence="1">
    <location>
        <begin position="72"/>
        <end position="96"/>
    </location>
</feature>
<feature type="transmembrane region" description="Helical" evidence="1">
    <location>
        <begin position="292"/>
        <end position="311"/>
    </location>
</feature>
<keyword evidence="1" id="KW-1133">Transmembrane helix</keyword>
<feature type="transmembrane region" description="Helical" evidence="1">
    <location>
        <begin position="161"/>
        <end position="181"/>
    </location>
</feature>
<accession>A0AAN8ZUS6</accession>
<evidence type="ECO:0000313" key="2">
    <source>
        <dbReference type="EMBL" id="KAK7055048.1"/>
    </source>
</evidence>
<evidence type="ECO:0000256" key="1">
    <source>
        <dbReference type="SAM" id="Phobius"/>
    </source>
</evidence>
<feature type="transmembrane region" description="Helical" evidence="1">
    <location>
        <begin position="268"/>
        <end position="286"/>
    </location>
</feature>
<dbReference type="EMBL" id="JAXCGZ010021245">
    <property type="protein sequence ID" value="KAK7055048.1"/>
    <property type="molecule type" value="Genomic_DNA"/>
</dbReference>
<dbReference type="AlphaFoldDB" id="A0AAN8ZUS6"/>
<keyword evidence="1" id="KW-0812">Transmembrane</keyword>
<comment type="caution">
    <text evidence="2">The sequence shown here is derived from an EMBL/GenBank/DDBJ whole genome shotgun (WGS) entry which is preliminary data.</text>
</comment>
<gene>
    <name evidence="2" type="ORF">SK128_010101</name>
</gene>
<keyword evidence="3" id="KW-1185">Reference proteome</keyword>
<feature type="transmembrane region" description="Helical" evidence="1">
    <location>
        <begin position="129"/>
        <end position="149"/>
    </location>
</feature>
<proteinExistence type="predicted"/>
<evidence type="ECO:0000313" key="3">
    <source>
        <dbReference type="Proteomes" id="UP001381693"/>
    </source>
</evidence>
<sequence>MGVLKNDNFPLNELDIALQIFGLYTYTWRKADAHQHAVFCLPLYLWSLFLNVFVLSTSYLPLVIILNLDRSSIGNAVLILSLLILTCSAILTELIISLRSKELAEIFHLLKRFTVVKQPGATRVYIRRVLVFIGLLGMIICTGILVYELQSKGVLKLYESLLLFIVSFLLVFRYSLVVALFRASISLISNHFVEAVTDALAESKDYLLSFDSNIVRKSYEEPDKRPIGPETPSLIIVKKALYPLYNLEEKILQIENLRETVVRYHFETVSLMIINLIVLIVAAGFAILSNNLLSGCSPILAICSALILLKLCSAGQNAINKALHPVFAISLVSHSSTLFLDLRRASD</sequence>
<feature type="transmembrane region" description="Helical" evidence="1">
    <location>
        <begin position="43"/>
        <end position="66"/>
    </location>
</feature>
<reference evidence="2 3" key="1">
    <citation type="submission" date="2023-11" db="EMBL/GenBank/DDBJ databases">
        <title>Halocaridina rubra genome assembly.</title>
        <authorList>
            <person name="Smith C."/>
        </authorList>
    </citation>
    <scope>NUCLEOTIDE SEQUENCE [LARGE SCALE GENOMIC DNA]</scope>
    <source>
        <strain evidence="2">EP-1</strain>
        <tissue evidence="2">Whole</tissue>
    </source>
</reference>